<keyword evidence="7 8" id="KW-0720">Serine protease</keyword>
<keyword evidence="4" id="KW-0479">Metal-binding</keyword>
<evidence type="ECO:0000256" key="5">
    <source>
        <dbReference type="ARBA" id="ARBA00022729"/>
    </source>
</evidence>
<keyword evidence="6 8" id="KW-0378">Hydrolase</keyword>
<dbReference type="Proteomes" id="UP001267878">
    <property type="component" value="Unassembled WGS sequence"/>
</dbReference>
<name>A0ABU1VML9_9GAMM</name>
<feature type="signal peptide" evidence="10">
    <location>
        <begin position="1"/>
        <end position="29"/>
    </location>
</feature>
<comment type="caution">
    <text evidence="13">The sequence shown here is derived from an EMBL/GenBank/DDBJ whole genome shotgun (WGS) entry which is preliminary data.</text>
</comment>
<dbReference type="PROSITE" id="PS00136">
    <property type="entry name" value="SUBTILASE_ASP"/>
    <property type="match status" value="1"/>
</dbReference>
<evidence type="ECO:0000256" key="10">
    <source>
        <dbReference type="SAM" id="SignalP"/>
    </source>
</evidence>
<evidence type="ECO:0000256" key="9">
    <source>
        <dbReference type="RuleBase" id="RU003355"/>
    </source>
</evidence>
<dbReference type="InterPro" id="IPR037045">
    <property type="entry name" value="S8pro/Inhibitor_I9_sf"/>
</dbReference>
<keyword evidence="2" id="KW-0964">Secreted</keyword>
<dbReference type="PRINTS" id="PR00723">
    <property type="entry name" value="SUBTILISIN"/>
</dbReference>
<dbReference type="InterPro" id="IPR023828">
    <property type="entry name" value="Peptidase_S8_Ser-AS"/>
</dbReference>
<dbReference type="PROSITE" id="PS51892">
    <property type="entry name" value="SUBTILASE"/>
    <property type="match status" value="1"/>
</dbReference>
<evidence type="ECO:0000256" key="3">
    <source>
        <dbReference type="ARBA" id="ARBA00022670"/>
    </source>
</evidence>
<dbReference type="InterPro" id="IPR003137">
    <property type="entry name" value="PA_domain"/>
</dbReference>
<feature type="active site" description="Charge relay system" evidence="8">
    <location>
        <position position="171"/>
    </location>
</feature>
<keyword evidence="3 8" id="KW-0645">Protease</keyword>
<dbReference type="InterPro" id="IPR022398">
    <property type="entry name" value="Peptidase_S8_His-AS"/>
</dbReference>
<feature type="domain" description="Peptidase S8/S53" evidence="11">
    <location>
        <begin position="131"/>
        <end position="329"/>
    </location>
</feature>
<evidence type="ECO:0000256" key="6">
    <source>
        <dbReference type="ARBA" id="ARBA00022801"/>
    </source>
</evidence>
<dbReference type="SUPFAM" id="SSF54897">
    <property type="entry name" value="Protease propeptides/inhibitors"/>
    <property type="match status" value="1"/>
</dbReference>
<feature type="active site" description="Charge relay system" evidence="8">
    <location>
        <position position="140"/>
    </location>
</feature>
<dbReference type="EMBL" id="JAVDVW010000001">
    <property type="protein sequence ID" value="MDR7098722.1"/>
    <property type="molecule type" value="Genomic_DNA"/>
</dbReference>
<feature type="chain" id="PRO_5045291586" evidence="10">
    <location>
        <begin position="30"/>
        <end position="528"/>
    </location>
</feature>
<keyword evidence="5 10" id="KW-0732">Signal</keyword>
<dbReference type="InterPro" id="IPR050131">
    <property type="entry name" value="Peptidase_S8_subtilisin-like"/>
</dbReference>
<feature type="domain" description="PA" evidence="12">
    <location>
        <begin position="352"/>
        <end position="438"/>
    </location>
</feature>
<dbReference type="InterPro" id="IPR015500">
    <property type="entry name" value="Peptidase_S8_subtilisin-rel"/>
</dbReference>
<dbReference type="InterPro" id="IPR036852">
    <property type="entry name" value="Peptidase_S8/S53_dom_sf"/>
</dbReference>
<evidence type="ECO:0000259" key="12">
    <source>
        <dbReference type="Pfam" id="PF02225"/>
    </source>
</evidence>
<evidence type="ECO:0000256" key="8">
    <source>
        <dbReference type="PROSITE-ProRule" id="PRU01240"/>
    </source>
</evidence>
<dbReference type="GO" id="GO:0006508">
    <property type="term" value="P:proteolysis"/>
    <property type="evidence" value="ECO:0007669"/>
    <property type="project" value="UniProtKB-KW"/>
</dbReference>
<evidence type="ECO:0000313" key="14">
    <source>
        <dbReference type="Proteomes" id="UP001267878"/>
    </source>
</evidence>
<dbReference type="PROSITE" id="PS00137">
    <property type="entry name" value="SUBTILASE_HIS"/>
    <property type="match status" value="1"/>
</dbReference>
<evidence type="ECO:0000256" key="7">
    <source>
        <dbReference type="ARBA" id="ARBA00022825"/>
    </source>
</evidence>
<keyword evidence="2" id="KW-0134">Cell wall</keyword>
<evidence type="ECO:0000256" key="2">
    <source>
        <dbReference type="ARBA" id="ARBA00022512"/>
    </source>
</evidence>
<dbReference type="InterPro" id="IPR023827">
    <property type="entry name" value="Peptidase_S8_Asp-AS"/>
</dbReference>
<organism evidence="13 14">
    <name type="scientific">Agrilutibacter niabensis</name>
    <dbReference type="NCBI Taxonomy" id="380628"/>
    <lineage>
        <taxon>Bacteria</taxon>
        <taxon>Pseudomonadati</taxon>
        <taxon>Pseudomonadota</taxon>
        <taxon>Gammaproteobacteria</taxon>
        <taxon>Lysobacterales</taxon>
        <taxon>Lysobacteraceae</taxon>
        <taxon>Agrilutibacter</taxon>
    </lineage>
</organism>
<dbReference type="PANTHER" id="PTHR43806">
    <property type="entry name" value="PEPTIDASE S8"/>
    <property type="match status" value="1"/>
</dbReference>
<dbReference type="PROSITE" id="PS00138">
    <property type="entry name" value="SUBTILASE_SER"/>
    <property type="match status" value="1"/>
</dbReference>
<keyword evidence="14" id="KW-1185">Reference proteome</keyword>
<gene>
    <name evidence="13" type="ORF">J2X04_001069</name>
</gene>
<dbReference type="Gene3D" id="3.40.50.200">
    <property type="entry name" value="Peptidase S8/S53 domain"/>
    <property type="match status" value="1"/>
</dbReference>
<dbReference type="Pfam" id="PF02225">
    <property type="entry name" value="PA"/>
    <property type="match status" value="1"/>
</dbReference>
<comment type="similarity">
    <text evidence="1 8 9">Belongs to the peptidase S8 family.</text>
</comment>
<proteinExistence type="inferred from homology"/>
<dbReference type="Pfam" id="PF00082">
    <property type="entry name" value="Peptidase_S8"/>
    <property type="match status" value="2"/>
</dbReference>
<dbReference type="GO" id="GO:0008233">
    <property type="term" value="F:peptidase activity"/>
    <property type="evidence" value="ECO:0007669"/>
    <property type="project" value="UniProtKB-KW"/>
</dbReference>
<dbReference type="CDD" id="cd07477">
    <property type="entry name" value="Peptidases_S8_Subtilisin_subset"/>
    <property type="match status" value="1"/>
</dbReference>
<dbReference type="InterPro" id="IPR000209">
    <property type="entry name" value="Peptidase_S8/S53_dom"/>
</dbReference>
<sequence>MKQKSLVSALGAGLVLVFGAAAITSTSTAAPPPERVLIKFKKGAKAAVQGELKRSNAKVHYNFDSDDLIAATVPAQALKGLRNNPNVEFVEPDRIRRPAAQTIPYGIDMVQARDVWDSDHNDVLDPGAPTGQGMRVCVIDSGINAGHEDFRGVDIVGGFPKDKWFFDNCGHGTHVAGTIAAAQNDLGVVGVSPGKVSLFIVKVFGNDVQTSCTWSFSSQLMDAANRCADAGAKVISMSLGGAERSQGEEMVFRALEKRGVLSIAAAGNQGVPTTPTDAYSYPAAYDSVVSVAAIDSNKALAGFSAKNDQTEIAAPGVSVLSTYPLGPAEPVRSGADSYPAIPMTNSFVGGSTAPLVDGGLCNTPLPAGDTSWSGKVVLCQRGAATFVTKAGNVFAGGGTAAVIYNNVPGDLNGTLGTDLSIIPPIPVVGIAQASGVALQAHVGQTTTVDTRLPLNYNGYAFMSGTSMATPHVSGVAALIWSANPSWTNRQVRAALDATAQDLGASGYDTSFGWGLVQAKAALEELQGQ</sequence>
<dbReference type="InterPro" id="IPR034202">
    <property type="entry name" value="Subtilisin_Carlsberg-like"/>
</dbReference>
<dbReference type="SUPFAM" id="SSF52743">
    <property type="entry name" value="Subtilisin-like"/>
    <property type="match status" value="1"/>
</dbReference>
<evidence type="ECO:0000259" key="11">
    <source>
        <dbReference type="Pfam" id="PF00082"/>
    </source>
</evidence>
<feature type="domain" description="Peptidase S8/S53" evidence="11">
    <location>
        <begin position="439"/>
        <end position="514"/>
    </location>
</feature>
<dbReference type="RefSeq" id="WP_310052782.1">
    <property type="nucleotide sequence ID" value="NZ_JAVDVW010000001.1"/>
</dbReference>
<accession>A0ABU1VML9</accession>
<dbReference type="Gene3D" id="3.30.70.80">
    <property type="entry name" value="Peptidase S8 propeptide/proteinase inhibitor I9"/>
    <property type="match status" value="1"/>
</dbReference>
<evidence type="ECO:0000256" key="4">
    <source>
        <dbReference type="ARBA" id="ARBA00022723"/>
    </source>
</evidence>
<dbReference type="Gene3D" id="3.50.30.30">
    <property type="match status" value="1"/>
</dbReference>
<dbReference type="PANTHER" id="PTHR43806:SF11">
    <property type="entry name" value="CEREVISIN-RELATED"/>
    <property type="match status" value="1"/>
</dbReference>
<evidence type="ECO:0000256" key="1">
    <source>
        <dbReference type="ARBA" id="ARBA00011073"/>
    </source>
</evidence>
<evidence type="ECO:0000313" key="13">
    <source>
        <dbReference type="EMBL" id="MDR7098722.1"/>
    </source>
</evidence>
<reference evidence="13 14" key="1">
    <citation type="submission" date="2023-07" db="EMBL/GenBank/DDBJ databases">
        <title>Sorghum-associated microbial communities from plants grown in Nebraska, USA.</title>
        <authorList>
            <person name="Schachtman D."/>
        </authorList>
    </citation>
    <scope>NUCLEOTIDE SEQUENCE [LARGE SCALE GENOMIC DNA]</scope>
    <source>
        <strain evidence="13 14">BE187</strain>
    </source>
</reference>
<protein>
    <submittedName>
        <fullName evidence="13">Subtilisin family serine protease</fullName>
    </submittedName>
</protein>
<feature type="active site" description="Charge relay system" evidence="8">
    <location>
        <position position="466"/>
    </location>
</feature>